<protein>
    <submittedName>
        <fullName evidence="2">Cadherin EGF LAG seven-pass G-type receptor 1</fullName>
    </submittedName>
</protein>
<evidence type="ECO:0000313" key="3">
    <source>
        <dbReference type="Proteomes" id="UP001266305"/>
    </source>
</evidence>
<feature type="region of interest" description="Disordered" evidence="1">
    <location>
        <begin position="28"/>
        <end position="64"/>
    </location>
</feature>
<gene>
    <name evidence="2" type="primary">CELSR1_5</name>
    <name evidence="2" type="ORF">P7K49_003204</name>
</gene>
<evidence type="ECO:0000313" key="2">
    <source>
        <dbReference type="EMBL" id="KAK2121818.1"/>
    </source>
</evidence>
<accession>A0ABQ9WJI1</accession>
<proteinExistence type="predicted"/>
<reference evidence="2 3" key="1">
    <citation type="submission" date="2023-05" db="EMBL/GenBank/DDBJ databases">
        <title>B98-5 Cell Line De Novo Hybrid Assembly: An Optical Mapping Approach.</title>
        <authorList>
            <person name="Kananen K."/>
            <person name="Auerbach J.A."/>
            <person name="Kautto E."/>
            <person name="Blachly J.S."/>
        </authorList>
    </citation>
    <scope>NUCLEOTIDE SEQUENCE [LARGE SCALE GENOMIC DNA]</scope>
    <source>
        <strain evidence="2">B95-8</strain>
        <tissue evidence="2">Cell line</tissue>
    </source>
</reference>
<keyword evidence="3" id="KW-1185">Reference proteome</keyword>
<feature type="non-terminal residue" evidence="2">
    <location>
        <position position="1"/>
    </location>
</feature>
<feature type="compositionally biased region" description="Polar residues" evidence="1">
    <location>
        <begin position="33"/>
        <end position="42"/>
    </location>
</feature>
<evidence type="ECO:0000256" key="1">
    <source>
        <dbReference type="SAM" id="MobiDB-lite"/>
    </source>
</evidence>
<organism evidence="2 3">
    <name type="scientific">Saguinus oedipus</name>
    <name type="common">Cotton-top tamarin</name>
    <name type="synonym">Oedipomidas oedipus</name>
    <dbReference type="NCBI Taxonomy" id="9490"/>
    <lineage>
        <taxon>Eukaryota</taxon>
        <taxon>Metazoa</taxon>
        <taxon>Chordata</taxon>
        <taxon>Craniata</taxon>
        <taxon>Vertebrata</taxon>
        <taxon>Euteleostomi</taxon>
        <taxon>Mammalia</taxon>
        <taxon>Eutheria</taxon>
        <taxon>Euarchontoglires</taxon>
        <taxon>Primates</taxon>
        <taxon>Haplorrhini</taxon>
        <taxon>Platyrrhini</taxon>
        <taxon>Cebidae</taxon>
        <taxon>Callitrichinae</taxon>
        <taxon>Saguinus</taxon>
    </lineage>
</organism>
<keyword evidence="2" id="KW-0675">Receptor</keyword>
<dbReference type="EMBL" id="JASSZA010000001">
    <property type="protein sequence ID" value="KAK2121818.1"/>
    <property type="molecule type" value="Genomic_DNA"/>
</dbReference>
<comment type="caution">
    <text evidence="2">The sequence shown here is derived from an EMBL/GenBank/DDBJ whole genome shotgun (WGS) entry which is preliminary data.</text>
</comment>
<name>A0ABQ9WJI1_SAGOE</name>
<dbReference type="Proteomes" id="UP001266305">
    <property type="component" value="Unassembled WGS sequence"/>
</dbReference>
<sequence length="85" mass="8974">ILKNKVTYPPPLTLTEQMLKGRLREKLAHCEQSPASSRTSSLGSGGPDRAITVKSPGREPGREHLNGVAMNVCTGSAQADGSDSE</sequence>